<gene>
    <name evidence="2" type="ORF">C473_01459</name>
</gene>
<evidence type="ECO:0000256" key="1">
    <source>
        <dbReference type="SAM" id="MobiDB-lite"/>
    </source>
</evidence>
<comment type="caution">
    <text evidence="2">The sequence shown here is derived from an EMBL/GenBank/DDBJ whole genome shotgun (WGS) entry which is preliminary data.</text>
</comment>
<protein>
    <submittedName>
        <fullName evidence="2">Uncharacterized protein</fullName>
    </submittedName>
</protein>
<dbReference type="RefSeq" id="WP_007344213.1">
    <property type="nucleotide sequence ID" value="NZ_AOIW01000021.1"/>
</dbReference>
<evidence type="ECO:0000313" key="3">
    <source>
        <dbReference type="Proteomes" id="UP000011572"/>
    </source>
</evidence>
<accession>M0DNS4</accession>
<feature type="region of interest" description="Disordered" evidence="1">
    <location>
        <begin position="13"/>
        <end position="32"/>
    </location>
</feature>
<dbReference type="PATRIC" id="fig|1227486.3.peg.238"/>
<name>M0DNS4_9EURY</name>
<reference evidence="2 3" key="1">
    <citation type="journal article" date="2014" name="PLoS Genet.">
        <title>Phylogenetically driven sequencing of extremely halophilic archaea reveals strategies for static and dynamic osmo-response.</title>
        <authorList>
            <person name="Becker E.A."/>
            <person name="Seitzer P.M."/>
            <person name="Tritt A."/>
            <person name="Larsen D."/>
            <person name="Krusor M."/>
            <person name="Yao A.I."/>
            <person name="Wu D."/>
            <person name="Madern D."/>
            <person name="Eisen J.A."/>
            <person name="Darling A.E."/>
            <person name="Facciotti M.T."/>
        </authorList>
    </citation>
    <scope>NUCLEOTIDE SEQUENCE [LARGE SCALE GENOMIC DNA]</scope>
    <source>
        <strain evidence="2 3">JCM 10247</strain>
    </source>
</reference>
<evidence type="ECO:0000313" key="2">
    <source>
        <dbReference type="EMBL" id="ELZ37146.1"/>
    </source>
</evidence>
<dbReference type="EMBL" id="AOIW01000021">
    <property type="protein sequence ID" value="ELZ37146.1"/>
    <property type="molecule type" value="Genomic_DNA"/>
</dbReference>
<sequence>MPAPDDQVIRLLTDDPDERIAHDGDASPSESTIVDSLEATVNDRPELWAESEVNLWKEKAATEGAAVPPQEVVRELGHPLQPDIDLLVGSASEEGREGPLIGIEAKYFSTYNGIRGHNLLPKRVDANGNDTGGFYSGLGQALSLVSMGLDAVYLWHVFKIDDDIYSTESVGGDQTRDHRDVLRGYTGRITEMLDRHGVPIGYLANGVAVDFGNRFIQLCPPRKAPRSESRDTAIRELFDEAVLGSGRATDSTAPEVALSELRGSGERVTVEAEVKSVDYVKKSRPRMPDLKGTLRDPRTGAQAAFIIDAGVEHPYIEAGSRLRFADAIDHYYEGGDEVQLRVADDTAIRSE</sequence>
<proteinExistence type="predicted"/>
<dbReference type="AlphaFoldDB" id="M0DNS4"/>
<organism evidence="2 3">
    <name type="scientific">Halorubrum distributum JCM 10247</name>
    <dbReference type="NCBI Taxonomy" id="1227486"/>
    <lineage>
        <taxon>Archaea</taxon>
        <taxon>Methanobacteriati</taxon>
        <taxon>Methanobacteriota</taxon>
        <taxon>Stenosarchaea group</taxon>
        <taxon>Halobacteria</taxon>
        <taxon>Halobacteriales</taxon>
        <taxon>Haloferacaceae</taxon>
        <taxon>Halorubrum</taxon>
        <taxon>Halorubrum distributum group</taxon>
    </lineage>
</organism>
<dbReference type="Proteomes" id="UP000011572">
    <property type="component" value="Unassembled WGS sequence"/>
</dbReference>